<organism evidence="2">
    <name type="scientific">Fagus sylvatica</name>
    <name type="common">Beechnut</name>
    <dbReference type="NCBI Taxonomy" id="28930"/>
    <lineage>
        <taxon>Eukaryota</taxon>
        <taxon>Viridiplantae</taxon>
        <taxon>Streptophyta</taxon>
        <taxon>Embryophyta</taxon>
        <taxon>Tracheophyta</taxon>
        <taxon>Spermatophyta</taxon>
        <taxon>Magnoliopsida</taxon>
        <taxon>eudicotyledons</taxon>
        <taxon>Gunneridae</taxon>
        <taxon>Pentapetalae</taxon>
        <taxon>rosids</taxon>
        <taxon>fabids</taxon>
        <taxon>Fagales</taxon>
        <taxon>Fagaceae</taxon>
        <taxon>Fagus</taxon>
    </lineage>
</organism>
<feature type="region of interest" description="Disordered" evidence="1">
    <location>
        <begin position="1"/>
        <end position="34"/>
    </location>
</feature>
<evidence type="ECO:0000256" key="1">
    <source>
        <dbReference type="SAM" id="MobiDB-lite"/>
    </source>
</evidence>
<dbReference type="AlphaFoldDB" id="A0A2N9H6N1"/>
<sequence>MSSRQIRSRTAPASNSRKQLLLTPQSSSSSSSGSSRLAEVAGCTTAECAAICCCCPCGLVNLLYVAIYKVPAGLCRRALRNKRSQQLIKKGLLPPQRRQCSCGCDETEIQIHPVAMDSLPDIKSKEKEEEKEDESKKEVMKLEKEMWERFYSTGFWRSPSQRETPVLPTVNNCKN</sequence>
<name>A0A2N9H6N1_FAGSY</name>
<evidence type="ECO:0000313" key="2">
    <source>
        <dbReference type="EMBL" id="SPD07280.1"/>
    </source>
</evidence>
<accession>A0A2N9H6N1</accession>
<dbReference type="EMBL" id="OIVN01002891">
    <property type="protein sequence ID" value="SPD07280.1"/>
    <property type="molecule type" value="Genomic_DNA"/>
</dbReference>
<protein>
    <submittedName>
        <fullName evidence="2">Uncharacterized protein</fullName>
    </submittedName>
</protein>
<reference evidence="2" key="1">
    <citation type="submission" date="2018-02" db="EMBL/GenBank/DDBJ databases">
        <authorList>
            <person name="Cohen D.B."/>
            <person name="Kent A.D."/>
        </authorList>
    </citation>
    <scope>NUCLEOTIDE SEQUENCE</scope>
</reference>
<proteinExistence type="predicted"/>
<feature type="compositionally biased region" description="Polar residues" evidence="1">
    <location>
        <begin position="11"/>
        <end position="25"/>
    </location>
</feature>
<dbReference type="PANTHER" id="PTHR33264:SF8">
    <property type="entry name" value="EXPRESSED PROTEIN"/>
    <property type="match status" value="1"/>
</dbReference>
<dbReference type="PANTHER" id="PTHR33264">
    <property type="entry name" value="EXPRESSED PROTEIN"/>
    <property type="match status" value="1"/>
</dbReference>
<gene>
    <name evidence="2" type="ORF">FSB_LOCUS35162</name>
</gene>